<proteinExistence type="predicted"/>
<sequence>MACTSPPTFSYPVEFKCSHRAVNVLCEEYAHLGEDLDKCREERSECYKKLQTVIEEAYGHLCKKDTKDENLNDALTEHFGSANAVFRDFPA</sequence>
<accession>A0A9Q1BNU1</accession>
<evidence type="ECO:0000313" key="1">
    <source>
        <dbReference type="EMBL" id="KAJ8030097.1"/>
    </source>
</evidence>
<gene>
    <name evidence="1" type="ORF">HOLleu_26382</name>
</gene>
<keyword evidence="2" id="KW-1185">Reference proteome</keyword>
<name>A0A9Q1BNU1_HOLLE</name>
<reference evidence="1" key="1">
    <citation type="submission" date="2021-10" db="EMBL/GenBank/DDBJ databases">
        <title>Tropical sea cucumber genome reveals ecological adaptation and Cuvierian tubules defense mechanism.</title>
        <authorList>
            <person name="Chen T."/>
        </authorList>
    </citation>
    <scope>NUCLEOTIDE SEQUENCE</scope>
    <source>
        <strain evidence="1">Nanhai2018</strain>
        <tissue evidence="1">Muscle</tissue>
    </source>
</reference>
<comment type="caution">
    <text evidence="1">The sequence shown here is derived from an EMBL/GenBank/DDBJ whole genome shotgun (WGS) entry which is preliminary data.</text>
</comment>
<dbReference type="AlphaFoldDB" id="A0A9Q1BNU1"/>
<protein>
    <submittedName>
        <fullName evidence="1">Uncharacterized protein</fullName>
    </submittedName>
</protein>
<organism evidence="1 2">
    <name type="scientific">Holothuria leucospilota</name>
    <name type="common">Black long sea cucumber</name>
    <name type="synonym">Mertensiothuria leucospilota</name>
    <dbReference type="NCBI Taxonomy" id="206669"/>
    <lineage>
        <taxon>Eukaryota</taxon>
        <taxon>Metazoa</taxon>
        <taxon>Echinodermata</taxon>
        <taxon>Eleutherozoa</taxon>
        <taxon>Echinozoa</taxon>
        <taxon>Holothuroidea</taxon>
        <taxon>Aspidochirotacea</taxon>
        <taxon>Aspidochirotida</taxon>
        <taxon>Holothuriidae</taxon>
        <taxon>Holothuria</taxon>
    </lineage>
</organism>
<dbReference type="Proteomes" id="UP001152320">
    <property type="component" value="Chromosome 13"/>
</dbReference>
<evidence type="ECO:0000313" key="2">
    <source>
        <dbReference type="Proteomes" id="UP001152320"/>
    </source>
</evidence>
<dbReference type="EMBL" id="JAIZAY010000013">
    <property type="protein sequence ID" value="KAJ8030097.1"/>
    <property type="molecule type" value="Genomic_DNA"/>
</dbReference>